<dbReference type="AlphaFoldDB" id="A0A1S8SF71"/>
<comment type="caution">
    <text evidence="2">The sequence shown here is derived from an EMBL/GenBank/DDBJ whole genome shotgun (WGS) entry which is preliminary data.</text>
</comment>
<reference evidence="2 3" key="1">
    <citation type="submission" date="2016-05" db="EMBL/GenBank/DDBJ databases">
        <title>Microbial solvent formation.</title>
        <authorList>
            <person name="Poehlein A."/>
            <person name="Montoya Solano J.D."/>
            <person name="Flitsch S."/>
            <person name="Krabben P."/>
            <person name="Duerre P."/>
            <person name="Daniel R."/>
        </authorList>
    </citation>
    <scope>NUCLEOTIDE SEQUENCE [LARGE SCALE GENOMIC DNA]</scope>
    <source>
        <strain evidence="2 3">DSM 53</strain>
    </source>
</reference>
<evidence type="ECO:0000256" key="1">
    <source>
        <dbReference type="SAM" id="Phobius"/>
    </source>
</evidence>
<sequence>MLDYIKRFKNTGTIISLLGLMGLLLIQLGFGIDLDWLNKTINIVCSILVVLGICNNPNTTGLDLPTPSTKEDYNN</sequence>
<feature type="transmembrane region" description="Helical" evidence="1">
    <location>
        <begin position="12"/>
        <end position="30"/>
    </location>
</feature>
<dbReference type="EMBL" id="LZZI01000008">
    <property type="protein sequence ID" value="OOM63954.1"/>
    <property type="molecule type" value="Genomic_DNA"/>
</dbReference>
<keyword evidence="1" id="KW-0812">Transmembrane</keyword>
<dbReference type="Proteomes" id="UP000190973">
    <property type="component" value="Unassembled WGS sequence"/>
</dbReference>
<evidence type="ECO:0000313" key="2">
    <source>
        <dbReference type="EMBL" id="OOM63954.1"/>
    </source>
</evidence>
<keyword evidence="1" id="KW-0472">Membrane</keyword>
<keyword evidence="1" id="KW-1133">Transmembrane helix</keyword>
<dbReference type="RefSeq" id="WP_077837558.1">
    <property type="nucleotide sequence ID" value="NZ_JABTAE010000001.1"/>
</dbReference>
<gene>
    <name evidence="2" type="ORF">CLBCK_07660</name>
</gene>
<evidence type="ECO:0000313" key="3">
    <source>
        <dbReference type="Proteomes" id="UP000190973"/>
    </source>
</evidence>
<accession>A0A1S8SF71</accession>
<protein>
    <submittedName>
        <fullName evidence="2">Bacteriophage holin</fullName>
    </submittedName>
</protein>
<organism evidence="2 3">
    <name type="scientific">Clostridium beijerinckii</name>
    <name type="common">Clostridium MP</name>
    <dbReference type="NCBI Taxonomy" id="1520"/>
    <lineage>
        <taxon>Bacteria</taxon>
        <taxon>Bacillati</taxon>
        <taxon>Bacillota</taxon>
        <taxon>Clostridia</taxon>
        <taxon>Eubacteriales</taxon>
        <taxon>Clostridiaceae</taxon>
        <taxon>Clostridium</taxon>
    </lineage>
</organism>
<proteinExistence type="predicted"/>
<name>A0A1S8SF71_CLOBE</name>